<accession>A0A0A8YIQ7</accession>
<reference evidence="1" key="1">
    <citation type="submission" date="2014-09" db="EMBL/GenBank/DDBJ databases">
        <authorList>
            <person name="Magalhaes I.L.F."/>
            <person name="Oliveira U."/>
            <person name="Santos F.R."/>
            <person name="Vidigal T.H.D.A."/>
            <person name="Brescovit A.D."/>
            <person name="Santos A.J."/>
        </authorList>
    </citation>
    <scope>NUCLEOTIDE SEQUENCE</scope>
    <source>
        <tissue evidence="1">Shoot tissue taken approximately 20 cm above the soil surface</tissue>
    </source>
</reference>
<dbReference type="EMBL" id="GBRH01272487">
    <property type="protein sequence ID" value="JAD25408.1"/>
    <property type="molecule type" value="Transcribed_RNA"/>
</dbReference>
<protein>
    <submittedName>
        <fullName evidence="1">Uncharacterized protein</fullName>
    </submittedName>
</protein>
<organism evidence="1">
    <name type="scientific">Arundo donax</name>
    <name type="common">Giant reed</name>
    <name type="synonym">Donax arundinaceus</name>
    <dbReference type="NCBI Taxonomy" id="35708"/>
    <lineage>
        <taxon>Eukaryota</taxon>
        <taxon>Viridiplantae</taxon>
        <taxon>Streptophyta</taxon>
        <taxon>Embryophyta</taxon>
        <taxon>Tracheophyta</taxon>
        <taxon>Spermatophyta</taxon>
        <taxon>Magnoliopsida</taxon>
        <taxon>Liliopsida</taxon>
        <taxon>Poales</taxon>
        <taxon>Poaceae</taxon>
        <taxon>PACMAD clade</taxon>
        <taxon>Arundinoideae</taxon>
        <taxon>Arundineae</taxon>
        <taxon>Arundo</taxon>
    </lineage>
</organism>
<proteinExistence type="predicted"/>
<evidence type="ECO:0000313" key="1">
    <source>
        <dbReference type="EMBL" id="JAD25408.1"/>
    </source>
</evidence>
<sequence>MLLRRMYLSGFGSKSWRVRFQNPVGAMSPCQQRIRILWMNFRLYIL</sequence>
<reference evidence="1" key="2">
    <citation type="journal article" date="2015" name="Data Brief">
        <title>Shoot transcriptome of the giant reed, Arundo donax.</title>
        <authorList>
            <person name="Barrero R.A."/>
            <person name="Guerrero F.D."/>
            <person name="Moolhuijzen P."/>
            <person name="Goolsby J.A."/>
            <person name="Tidwell J."/>
            <person name="Bellgard S.E."/>
            <person name="Bellgard M.I."/>
        </authorList>
    </citation>
    <scope>NUCLEOTIDE SEQUENCE</scope>
    <source>
        <tissue evidence="1">Shoot tissue taken approximately 20 cm above the soil surface</tissue>
    </source>
</reference>
<dbReference type="AlphaFoldDB" id="A0A0A8YIQ7"/>
<name>A0A0A8YIQ7_ARUDO</name>